<dbReference type="RefSeq" id="XP_053022102.1">
    <property type="nucleotide sequence ID" value="XM_053170863.1"/>
</dbReference>
<organism evidence="2 3">
    <name type="scientific">Puccinia triticina</name>
    <dbReference type="NCBI Taxonomy" id="208348"/>
    <lineage>
        <taxon>Eukaryota</taxon>
        <taxon>Fungi</taxon>
        <taxon>Dikarya</taxon>
        <taxon>Basidiomycota</taxon>
        <taxon>Pucciniomycotina</taxon>
        <taxon>Pucciniomycetes</taxon>
        <taxon>Pucciniales</taxon>
        <taxon>Pucciniaceae</taxon>
        <taxon>Puccinia</taxon>
    </lineage>
</organism>
<sequence>MSQQLAPGGQPGPTWPAHPRPWPRPLSGPPTSYPTGLSQASGGKASVDGKPIGQPRGRPNDTLTDDPQALGELPATRPQEVRAHVIMRPATRHAGIIRTTSAGVRPSWICHMPLRCKF</sequence>
<protein>
    <submittedName>
        <fullName evidence="2">Uncharacterized protein</fullName>
    </submittedName>
</protein>
<dbReference type="GeneID" id="77811758"/>
<dbReference type="Proteomes" id="UP001164743">
    <property type="component" value="Chromosome 7A"/>
</dbReference>
<name>A0ABY7CV03_9BASI</name>
<dbReference type="EMBL" id="CP110427">
    <property type="protein sequence ID" value="WAQ86547.1"/>
    <property type="molecule type" value="Genomic_DNA"/>
</dbReference>
<proteinExistence type="predicted"/>
<evidence type="ECO:0000313" key="3">
    <source>
        <dbReference type="Proteomes" id="UP001164743"/>
    </source>
</evidence>
<reference evidence="2" key="1">
    <citation type="submission" date="2022-10" db="EMBL/GenBank/DDBJ databases">
        <title>Puccinia triticina Genome sequencing and assembly.</title>
        <authorList>
            <person name="Li C."/>
        </authorList>
    </citation>
    <scope>NUCLEOTIDE SEQUENCE</scope>
    <source>
        <strain evidence="2">Pt15</strain>
    </source>
</reference>
<evidence type="ECO:0000256" key="1">
    <source>
        <dbReference type="SAM" id="MobiDB-lite"/>
    </source>
</evidence>
<accession>A0ABY7CV03</accession>
<feature type="compositionally biased region" description="Pro residues" evidence="1">
    <location>
        <begin position="13"/>
        <end position="32"/>
    </location>
</feature>
<evidence type="ECO:0000313" key="2">
    <source>
        <dbReference type="EMBL" id="WAQ86547.1"/>
    </source>
</evidence>
<keyword evidence="3" id="KW-1185">Reference proteome</keyword>
<feature type="region of interest" description="Disordered" evidence="1">
    <location>
        <begin position="1"/>
        <end position="77"/>
    </location>
</feature>
<gene>
    <name evidence="2" type="ORF">PtA15_7A273</name>
</gene>